<organism evidence="1 2">
    <name type="scientific">Mucilaginibacter glaciei</name>
    <dbReference type="NCBI Taxonomy" id="2772109"/>
    <lineage>
        <taxon>Bacteria</taxon>
        <taxon>Pseudomonadati</taxon>
        <taxon>Bacteroidota</taxon>
        <taxon>Sphingobacteriia</taxon>
        <taxon>Sphingobacteriales</taxon>
        <taxon>Sphingobacteriaceae</taxon>
        <taxon>Mucilaginibacter</taxon>
    </lineage>
</organism>
<protein>
    <submittedName>
        <fullName evidence="1">Uncharacterized protein</fullName>
    </submittedName>
</protein>
<reference evidence="1" key="1">
    <citation type="submission" date="2020-09" db="EMBL/GenBank/DDBJ databases">
        <title>Novel species of Mucilaginibacter isolated from a glacier on the Tibetan Plateau.</title>
        <authorList>
            <person name="Liu Q."/>
            <person name="Xin Y.-H."/>
        </authorList>
    </citation>
    <scope>NUCLEOTIDE SEQUENCE</scope>
    <source>
        <strain evidence="1">ZB1P21</strain>
    </source>
</reference>
<gene>
    <name evidence="1" type="ORF">IDJ76_04645</name>
</gene>
<keyword evidence="2" id="KW-1185">Reference proteome</keyword>
<evidence type="ECO:0000313" key="1">
    <source>
        <dbReference type="EMBL" id="MBD1392379.1"/>
    </source>
</evidence>
<proteinExistence type="predicted"/>
<dbReference type="Proteomes" id="UP000619078">
    <property type="component" value="Unassembled WGS sequence"/>
</dbReference>
<accession>A0A926S1Q0</accession>
<dbReference type="AlphaFoldDB" id="A0A926S1Q0"/>
<sequence>MTPIHFTVGNERAVKVIPNTQGQVDGHPVLTYTYNIYADSNFDDAHTLQRQESELLLEKKLDPNYLGYITFEEPGKLFSYTADGYDDLTSGEVEEIIEHITHYRENPGMWAADEF</sequence>
<name>A0A926S1Q0_9SPHI</name>
<dbReference type="RefSeq" id="WP_191161265.1">
    <property type="nucleotide sequence ID" value="NZ_JACWMX010000002.1"/>
</dbReference>
<comment type="caution">
    <text evidence="1">The sequence shown here is derived from an EMBL/GenBank/DDBJ whole genome shotgun (WGS) entry which is preliminary data.</text>
</comment>
<evidence type="ECO:0000313" key="2">
    <source>
        <dbReference type="Proteomes" id="UP000619078"/>
    </source>
</evidence>
<dbReference type="EMBL" id="JACWMX010000002">
    <property type="protein sequence ID" value="MBD1392379.1"/>
    <property type="molecule type" value="Genomic_DNA"/>
</dbReference>